<dbReference type="RefSeq" id="WP_154540396.1">
    <property type="nucleotide sequence ID" value="NZ_VUND01000001.1"/>
</dbReference>
<protein>
    <submittedName>
        <fullName evidence="1">Uncharacterized protein</fullName>
    </submittedName>
</protein>
<evidence type="ECO:0000313" key="2">
    <source>
        <dbReference type="Proteomes" id="UP000434342"/>
    </source>
</evidence>
<proteinExistence type="predicted"/>
<dbReference type="Proteomes" id="UP000434342">
    <property type="component" value="Unassembled WGS sequence"/>
</dbReference>
<organism evidence="1 2">
    <name type="scientific">Parafannyhessea umbonata</name>
    <dbReference type="NCBI Taxonomy" id="604330"/>
    <lineage>
        <taxon>Bacteria</taxon>
        <taxon>Bacillati</taxon>
        <taxon>Actinomycetota</taxon>
        <taxon>Coriobacteriia</taxon>
        <taxon>Coriobacteriales</taxon>
        <taxon>Atopobiaceae</taxon>
        <taxon>Parafannyhessea</taxon>
    </lineage>
</organism>
<gene>
    <name evidence="1" type="ORF">FYJ69_04705</name>
</gene>
<sequence>MTIFPITENYHRGAVPRLGVRRDDKDRLLDAMRGQKPIAMAAGYLTDYATGETTNITDAMYEKNGVRWTEEMTYNLEHNDMEVSDEFADALLGRGKR</sequence>
<evidence type="ECO:0000313" key="1">
    <source>
        <dbReference type="EMBL" id="MST60213.1"/>
    </source>
</evidence>
<reference evidence="1 2" key="1">
    <citation type="submission" date="2019-08" db="EMBL/GenBank/DDBJ databases">
        <title>In-depth cultivation of the pig gut microbiome towards novel bacterial diversity and tailored functional studies.</title>
        <authorList>
            <person name="Wylensek D."/>
            <person name="Hitch T.C.A."/>
            <person name="Clavel T."/>
        </authorList>
    </citation>
    <scope>NUCLEOTIDE SEQUENCE [LARGE SCALE GENOMIC DNA]</scope>
    <source>
        <strain evidence="1 2">WB01_CNA04</strain>
    </source>
</reference>
<name>A0A6N7X9F2_9ACTN</name>
<accession>A0A6N7X9F2</accession>
<dbReference type="EMBL" id="VUND01000001">
    <property type="protein sequence ID" value="MST60213.1"/>
    <property type="molecule type" value="Genomic_DNA"/>
</dbReference>
<dbReference type="AlphaFoldDB" id="A0A6N7X9F2"/>
<comment type="caution">
    <text evidence="1">The sequence shown here is derived from an EMBL/GenBank/DDBJ whole genome shotgun (WGS) entry which is preliminary data.</text>
</comment>